<protein>
    <submittedName>
        <fullName evidence="2">Uncharacterized protein</fullName>
    </submittedName>
</protein>
<reference evidence="2 3" key="1">
    <citation type="submission" date="2019-09" db="EMBL/GenBank/DDBJ databases">
        <title>Draft genome sequence of Bacillus sp. JC-7.</title>
        <authorList>
            <person name="Tanaka N."/>
            <person name="Shiwa Y."/>
            <person name="Fujita N."/>
            <person name="Tanasupawat S."/>
        </authorList>
    </citation>
    <scope>NUCLEOTIDE SEQUENCE [LARGE SCALE GENOMIC DNA]</scope>
    <source>
        <strain evidence="2 3">JC-7</strain>
    </source>
</reference>
<feature type="region of interest" description="Disordered" evidence="1">
    <location>
        <begin position="24"/>
        <end position="68"/>
    </location>
</feature>
<dbReference type="EMBL" id="BKZQ01000062">
    <property type="protein sequence ID" value="GER71706.1"/>
    <property type="molecule type" value="Genomic_DNA"/>
</dbReference>
<evidence type="ECO:0000256" key="1">
    <source>
        <dbReference type="SAM" id="MobiDB-lite"/>
    </source>
</evidence>
<gene>
    <name evidence="2" type="ORF">BpJC7_30090</name>
</gene>
<name>A0A5J4JA70_9BACI</name>
<feature type="compositionally biased region" description="Basic and acidic residues" evidence="1">
    <location>
        <begin position="24"/>
        <end position="40"/>
    </location>
</feature>
<sequence>MYMKSRKAANRDLDQILNIVRDTAMREKTTSSEMEPDRKKSVLKQTSKTVRYMGRKTKKEKQPVRSRLTKMSQMFTANPLEKPFTFHRFVVDVHERNKGSLNS</sequence>
<accession>A0A5J4JA70</accession>
<proteinExistence type="predicted"/>
<comment type="caution">
    <text evidence="2">The sequence shown here is derived from an EMBL/GenBank/DDBJ whole genome shotgun (WGS) entry which is preliminary data.</text>
</comment>
<evidence type="ECO:0000313" key="3">
    <source>
        <dbReference type="Proteomes" id="UP000391919"/>
    </source>
</evidence>
<dbReference type="Proteomes" id="UP000391919">
    <property type="component" value="Unassembled WGS sequence"/>
</dbReference>
<keyword evidence="3" id="KW-1185">Reference proteome</keyword>
<dbReference type="AlphaFoldDB" id="A0A5J4JA70"/>
<organism evidence="2 3">
    <name type="scientific">Weizmannia acidilactici</name>
    <dbReference type="NCBI Taxonomy" id="2607726"/>
    <lineage>
        <taxon>Bacteria</taxon>
        <taxon>Bacillati</taxon>
        <taxon>Bacillota</taxon>
        <taxon>Bacilli</taxon>
        <taxon>Bacillales</taxon>
        <taxon>Bacillaceae</taxon>
        <taxon>Heyndrickxia</taxon>
    </lineage>
</organism>
<evidence type="ECO:0000313" key="2">
    <source>
        <dbReference type="EMBL" id="GER71706.1"/>
    </source>
</evidence>